<keyword evidence="6 9" id="KW-0067">ATP-binding</keyword>
<organism evidence="12 13">
    <name type="scientific">Meripilus lineatus</name>
    <dbReference type="NCBI Taxonomy" id="2056292"/>
    <lineage>
        <taxon>Eukaryota</taxon>
        <taxon>Fungi</taxon>
        <taxon>Dikarya</taxon>
        <taxon>Basidiomycota</taxon>
        <taxon>Agaricomycotina</taxon>
        <taxon>Agaricomycetes</taxon>
        <taxon>Polyporales</taxon>
        <taxon>Meripilaceae</taxon>
        <taxon>Meripilus</taxon>
    </lineage>
</organism>
<dbReference type="GO" id="GO:0005524">
    <property type="term" value="F:ATP binding"/>
    <property type="evidence" value="ECO:0007669"/>
    <property type="project" value="UniProtKB-UniRule"/>
</dbReference>
<dbReference type="InterPro" id="IPR000719">
    <property type="entry name" value="Prot_kinase_dom"/>
</dbReference>
<dbReference type="PANTHER" id="PTHR24356">
    <property type="entry name" value="SERINE/THREONINE-PROTEIN KINASE"/>
    <property type="match status" value="1"/>
</dbReference>
<keyword evidence="13" id="KW-1185">Reference proteome</keyword>
<dbReference type="InterPro" id="IPR017441">
    <property type="entry name" value="Protein_kinase_ATP_BS"/>
</dbReference>
<feature type="region of interest" description="Disordered" evidence="10">
    <location>
        <begin position="444"/>
        <end position="470"/>
    </location>
</feature>
<keyword evidence="2" id="KW-0723">Serine/threonine-protein kinase</keyword>
<evidence type="ECO:0000313" key="12">
    <source>
        <dbReference type="EMBL" id="KAJ3491394.1"/>
    </source>
</evidence>
<dbReference type="InterPro" id="IPR008271">
    <property type="entry name" value="Ser/Thr_kinase_AS"/>
</dbReference>
<dbReference type="SUPFAM" id="SSF56112">
    <property type="entry name" value="Protein kinase-like (PK-like)"/>
    <property type="match status" value="1"/>
</dbReference>
<dbReference type="PROSITE" id="PS00107">
    <property type="entry name" value="PROTEIN_KINASE_ATP"/>
    <property type="match status" value="1"/>
</dbReference>
<dbReference type="Proteomes" id="UP001212997">
    <property type="component" value="Unassembled WGS sequence"/>
</dbReference>
<evidence type="ECO:0000259" key="11">
    <source>
        <dbReference type="PROSITE" id="PS50011"/>
    </source>
</evidence>
<comment type="caution">
    <text evidence="12">The sequence shown here is derived from an EMBL/GenBank/DDBJ whole genome shotgun (WGS) entry which is preliminary data.</text>
</comment>
<evidence type="ECO:0000256" key="5">
    <source>
        <dbReference type="ARBA" id="ARBA00022777"/>
    </source>
</evidence>
<name>A0AAD5YJ12_9APHY</name>
<keyword evidence="5" id="KW-0418">Kinase</keyword>
<keyword evidence="4 9" id="KW-0547">Nucleotide-binding</keyword>
<protein>
    <recommendedName>
        <fullName evidence="1">non-specific serine/threonine protein kinase</fullName>
        <ecNumber evidence="1">2.7.11.1</ecNumber>
    </recommendedName>
</protein>
<evidence type="ECO:0000313" key="13">
    <source>
        <dbReference type="Proteomes" id="UP001212997"/>
    </source>
</evidence>
<feature type="compositionally biased region" description="Low complexity" evidence="10">
    <location>
        <begin position="543"/>
        <end position="555"/>
    </location>
</feature>
<accession>A0AAD5YJ12</accession>
<evidence type="ECO:0000256" key="8">
    <source>
        <dbReference type="ARBA" id="ARBA00048679"/>
    </source>
</evidence>
<feature type="compositionally biased region" description="Acidic residues" evidence="10">
    <location>
        <begin position="319"/>
        <end position="331"/>
    </location>
</feature>
<dbReference type="EC" id="2.7.11.1" evidence="1"/>
<comment type="catalytic activity">
    <reaction evidence="7">
        <text>L-threonyl-[protein] + ATP = O-phospho-L-threonyl-[protein] + ADP + H(+)</text>
        <dbReference type="Rhea" id="RHEA:46608"/>
        <dbReference type="Rhea" id="RHEA-COMP:11060"/>
        <dbReference type="Rhea" id="RHEA-COMP:11605"/>
        <dbReference type="ChEBI" id="CHEBI:15378"/>
        <dbReference type="ChEBI" id="CHEBI:30013"/>
        <dbReference type="ChEBI" id="CHEBI:30616"/>
        <dbReference type="ChEBI" id="CHEBI:61977"/>
        <dbReference type="ChEBI" id="CHEBI:456216"/>
        <dbReference type="EC" id="2.7.11.1"/>
    </reaction>
</comment>
<evidence type="ECO:0000256" key="1">
    <source>
        <dbReference type="ARBA" id="ARBA00012513"/>
    </source>
</evidence>
<dbReference type="EMBL" id="JANAWD010000013">
    <property type="protein sequence ID" value="KAJ3491394.1"/>
    <property type="molecule type" value="Genomic_DNA"/>
</dbReference>
<dbReference type="AlphaFoldDB" id="A0AAD5YJ12"/>
<evidence type="ECO:0000256" key="7">
    <source>
        <dbReference type="ARBA" id="ARBA00047899"/>
    </source>
</evidence>
<dbReference type="GO" id="GO:0035556">
    <property type="term" value="P:intracellular signal transduction"/>
    <property type="evidence" value="ECO:0007669"/>
    <property type="project" value="TreeGrafter"/>
</dbReference>
<evidence type="ECO:0000256" key="3">
    <source>
        <dbReference type="ARBA" id="ARBA00022679"/>
    </source>
</evidence>
<feature type="domain" description="Protein kinase" evidence="11">
    <location>
        <begin position="72"/>
        <end position="426"/>
    </location>
</feature>
<dbReference type="CDD" id="cd14014">
    <property type="entry name" value="STKc_PknB_like"/>
    <property type="match status" value="1"/>
</dbReference>
<feature type="compositionally biased region" description="Acidic residues" evidence="10">
    <location>
        <begin position="348"/>
        <end position="370"/>
    </location>
</feature>
<dbReference type="PROSITE" id="PS50011">
    <property type="entry name" value="PROTEIN_KINASE_DOM"/>
    <property type="match status" value="1"/>
</dbReference>
<feature type="compositionally biased region" description="Polar residues" evidence="10">
    <location>
        <begin position="517"/>
        <end position="531"/>
    </location>
</feature>
<proteinExistence type="predicted"/>
<dbReference type="Gene3D" id="3.30.200.20">
    <property type="entry name" value="Phosphorylase Kinase, domain 1"/>
    <property type="match status" value="1"/>
</dbReference>
<dbReference type="PROSITE" id="PS00108">
    <property type="entry name" value="PROTEIN_KINASE_ST"/>
    <property type="match status" value="1"/>
</dbReference>
<evidence type="ECO:0000256" key="10">
    <source>
        <dbReference type="SAM" id="MobiDB-lite"/>
    </source>
</evidence>
<dbReference type="InterPro" id="IPR050236">
    <property type="entry name" value="Ser_Thr_kinase_AGC"/>
</dbReference>
<evidence type="ECO:0000256" key="6">
    <source>
        <dbReference type="ARBA" id="ARBA00022840"/>
    </source>
</evidence>
<comment type="catalytic activity">
    <reaction evidence="8">
        <text>L-seryl-[protein] + ATP = O-phospho-L-seryl-[protein] + ADP + H(+)</text>
        <dbReference type="Rhea" id="RHEA:17989"/>
        <dbReference type="Rhea" id="RHEA-COMP:9863"/>
        <dbReference type="Rhea" id="RHEA-COMP:11604"/>
        <dbReference type="ChEBI" id="CHEBI:15378"/>
        <dbReference type="ChEBI" id="CHEBI:29999"/>
        <dbReference type="ChEBI" id="CHEBI:30616"/>
        <dbReference type="ChEBI" id="CHEBI:83421"/>
        <dbReference type="ChEBI" id="CHEBI:456216"/>
        <dbReference type="EC" id="2.7.11.1"/>
    </reaction>
</comment>
<reference evidence="12" key="1">
    <citation type="submission" date="2022-07" db="EMBL/GenBank/DDBJ databases">
        <title>Genome Sequence of Physisporinus lineatus.</title>
        <authorList>
            <person name="Buettner E."/>
        </authorList>
    </citation>
    <scope>NUCLEOTIDE SEQUENCE</scope>
    <source>
        <strain evidence="12">VT162</strain>
    </source>
</reference>
<feature type="binding site" evidence="9">
    <location>
        <position position="101"/>
    </location>
    <ligand>
        <name>ATP</name>
        <dbReference type="ChEBI" id="CHEBI:30616"/>
    </ligand>
</feature>
<evidence type="ECO:0000256" key="2">
    <source>
        <dbReference type="ARBA" id="ARBA00022527"/>
    </source>
</evidence>
<dbReference type="GO" id="GO:0004674">
    <property type="term" value="F:protein serine/threonine kinase activity"/>
    <property type="evidence" value="ECO:0007669"/>
    <property type="project" value="UniProtKB-KW"/>
</dbReference>
<dbReference type="Pfam" id="PF00069">
    <property type="entry name" value="Pkinase"/>
    <property type="match status" value="1"/>
</dbReference>
<sequence>MLSIINIDATATCGPSNLVDVFGTVSVPKAALQKLRGTQNNPDNTGRTVAPKRSIQVKDNSRLTAKPKLADFHLLKCLGEGSYGTVHLSQHKPSGLTVALKAISKVPRIDECGSRNLGTKALERRLKRRAGDDTQWVNEVSTNEIVALLRVAGEGSLLQPFAFFHDLRYFYIATPFYSGGDLATILDKGSLPIHVTRSIAADVLIGLQALFKHGIVHHDIKPANILIGADNHAILADFGLATLFAKGMFKGEKKYHSREELDRMIGCREKAFLRVGTDPYIAPEVWDGHGEHSYPADVWSFGVTVFQMLTGRLPWDIYLPDEPEQDGEQGSDTEAVPEPLPDSRNDDADTDVGMDTNLDDDDEDDEGDQGDGELIELIRSAPIVLTDEENGRLGIDAVTEDFYLKAMDRNPFTRPTPAELMSHPFFTNINFDWTNHSKMVVLPDWRPSGSEDSEASPGSQAGGSILNSTRPLLPNEDKFPLFNYLSPLLAAPRPSSLATNSTSVQPAKVPSGAFLDASSTSLRSDPTTTPPVCSDAGTALVDPSPLATTSSATTLVGSPRSSDPKDISVNPSRALPPDEDLLTTKAKEESDTISTESDDAPSDASKSLDIDTSLVAGMFNKVKTWVQNVWEGVKTWVGWT</sequence>
<feature type="region of interest" description="Disordered" evidence="10">
    <location>
        <begin position="516"/>
        <end position="606"/>
    </location>
</feature>
<evidence type="ECO:0000256" key="9">
    <source>
        <dbReference type="PROSITE-ProRule" id="PRU10141"/>
    </source>
</evidence>
<keyword evidence="3" id="KW-0808">Transferase</keyword>
<evidence type="ECO:0000256" key="4">
    <source>
        <dbReference type="ARBA" id="ARBA00022741"/>
    </source>
</evidence>
<feature type="region of interest" description="Disordered" evidence="10">
    <location>
        <begin position="317"/>
        <end position="370"/>
    </location>
</feature>
<dbReference type="SMART" id="SM00220">
    <property type="entry name" value="S_TKc"/>
    <property type="match status" value="1"/>
</dbReference>
<dbReference type="InterPro" id="IPR011009">
    <property type="entry name" value="Kinase-like_dom_sf"/>
</dbReference>
<dbReference type="Gene3D" id="1.10.510.10">
    <property type="entry name" value="Transferase(Phosphotransferase) domain 1"/>
    <property type="match status" value="1"/>
</dbReference>
<gene>
    <name evidence="12" type="ORF">NLI96_g734</name>
</gene>
<dbReference type="PANTHER" id="PTHR24356:SF407">
    <property type="entry name" value="RAC SERINE_THREONINE-PROTEIN KINASE"/>
    <property type="match status" value="1"/>
</dbReference>